<dbReference type="Gene3D" id="3.90.1310.10">
    <property type="entry name" value="Penicillin-binding protein 2a (Domain 2)"/>
    <property type="match status" value="1"/>
</dbReference>
<dbReference type="SUPFAM" id="SSF56601">
    <property type="entry name" value="beta-lactamase/transpeptidase-like"/>
    <property type="match status" value="1"/>
</dbReference>
<keyword evidence="14" id="KW-1185">Reference proteome</keyword>
<evidence type="ECO:0000256" key="9">
    <source>
        <dbReference type="ARBA" id="ARBA00023316"/>
    </source>
</evidence>
<keyword evidence="6" id="KW-0573">Peptidoglycan synthesis</keyword>
<evidence type="ECO:0000256" key="8">
    <source>
        <dbReference type="ARBA" id="ARBA00023136"/>
    </source>
</evidence>
<proteinExistence type="inferred from homology"/>
<dbReference type="Gene3D" id="1.10.10.1230">
    <property type="entry name" value="Penicillin-binding protein, N-terminal non-catalytic domain, head sub-domain"/>
    <property type="match status" value="1"/>
</dbReference>
<keyword evidence="3" id="KW-1003">Cell membrane</keyword>
<dbReference type="GO" id="GO:0008658">
    <property type="term" value="F:penicillin binding"/>
    <property type="evidence" value="ECO:0007669"/>
    <property type="project" value="InterPro"/>
</dbReference>
<dbReference type="EMBL" id="JQBS01000035">
    <property type="protein sequence ID" value="KRN54662.1"/>
    <property type="molecule type" value="Genomic_DNA"/>
</dbReference>
<dbReference type="GO" id="GO:0008360">
    <property type="term" value="P:regulation of cell shape"/>
    <property type="evidence" value="ECO:0007669"/>
    <property type="project" value="UniProtKB-KW"/>
</dbReference>
<protein>
    <submittedName>
        <fullName evidence="13">Penicillin-binding protein</fullName>
    </submittedName>
</protein>
<dbReference type="GO" id="GO:0009252">
    <property type="term" value="P:peptidoglycan biosynthetic process"/>
    <property type="evidence" value="ECO:0007669"/>
    <property type="project" value="UniProtKB-KW"/>
</dbReference>
<reference evidence="13 14" key="1">
    <citation type="journal article" date="2015" name="Genome Announc.">
        <title>Expanding the biotechnology potential of lactobacilli through comparative genomics of 213 strains and associated genera.</title>
        <authorList>
            <person name="Sun Z."/>
            <person name="Harris H.M."/>
            <person name="McCann A."/>
            <person name="Guo C."/>
            <person name="Argimon S."/>
            <person name="Zhang W."/>
            <person name="Yang X."/>
            <person name="Jeffery I.B."/>
            <person name="Cooney J.C."/>
            <person name="Kagawa T.F."/>
            <person name="Liu W."/>
            <person name="Song Y."/>
            <person name="Salvetti E."/>
            <person name="Wrobel A."/>
            <person name="Rasinkangas P."/>
            <person name="Parkhill J."/>
            <person name="Rea M.C."/>
            <person name="O'Sullivan O."/>
            <person name="Ritari J."/>
            <person name="Douillard F.P."/>
            <person name="Paul Ross R."/>
            <person name="Yang R."/>
            <person name="Briner A.E."/>
            <person name="Felis G.E."/>
            <person name="de Vos W.M."/>
            <person name="Barrangou R."/>
            <person name="Klaenhammer T.R."/>
            <person name="Caufield P.W."/>
            <person name="Cui Y."/>
            <person name="Zhang H."/>
            <person name="O'Toole P.W."/>
        </authorList>
    </citation>
    <scope>NUCLEOTIDE SEQUENCE [LARGE SCALE GENOMIC DNA]</scope>
    <source>
        <strain evidence="13 14">DSM 20623</strain>
    </source>
</reference>
<evidence type="ECO:0000313" key="13">
    <source>
        <dbReference type="EMBL" id="KRN54662.1"/>
    </source>
</evidence>
<dbReference type="AlphaFoldDB" id="A0A0R2HSW6"/>
<dbReference type="Proteomes" id="UP000051658">
    <property type="component" value="Unassembled WGS sequence"/>
</dbReference>
<keyword evidence="8 10" id="KW-0472">Membrane</keyword>
<dbReference type="PANTHER" id="PTHR30627:SF2">
    <property type="entry name" value="PEPTIDOGLYCAN D,D-TRANSPEPTIDASE MRDA"/>
    <property type="match status" value="1"/>
</dbReference>
<feature type="transmembrane region" description="Helical" evidence="10">
    <location>
        <begin position="21"/>
        <end position="43"/>
    </location>
</feature>
<dbReference type="GO" id="GO:0071972">
    <property type="term" value="F:peptidoglycan L,D-transpeptidase activity"/>
    <property type="evidence" value="ECO:0007669"/>
    <property type="project" value="TreeGrafter"/>
</dbReference>
<dbReference type="PANTHER" id="PTHR30627">
    <property type="entry name" value="PEPTIDOGLYCAN D,D-TRANSPEPTIDASE"/>
    <property type="match status" value="1"/>
</dbReference>
<dbReference type="RefSeq" id="WP_236707205.1">
    <property type="nucleotide sequence ID" value="NZ_JQBS01000035.1"/>
</dbReference>
<accession>A0A0R2HSW6</accession>
<dbReference type="eggNOG" id="COG0768">
    <property type="taxonomic scope" value="Bacteria"/>
</dbReference>
<dbReference type="InterPro" id="IPR005311">
    <property type="entry name" value="PBP_dimer"/>
</dbReference>
<dbReference type="InterPro" id="IPR050515">
    <property type="entry name" value="Beta-lactam/transpept"/>
</dbReference>
<evidence type="ECO:0000259" key="11">
    <source>
        <dbReference type="Pfam" id="PF00905"/>
    </source>
</evidence>
<dbReference type="Pfam" id="PF00905">
    <property type="entry name" value="Transpeptidase"/>
    <property type="match status" value="1"/>
</dbReference>
<evidence type="ECO:0000256" key="6">
    <source>
        <dbReference type="ARBA" id="ARBA00022984"/>
    </source>
</evidence>
<organism evidence="13 14">
    <name type="scientific">Carnobacterium divergens DSM 20623</name>
    <dbReference type="NCBI Taxonomy" id="1449336"/>
    <lineage>
        <taxon>Bacteria</taxon>
        <taxon>Bacillati</taxon>
        <taxon>Bacillota</taxon>
        <taxon>Bacilli</taxon>
        <taxon>Lactobacillales</taxon>
        <taxon>Carnobacteriaceae</taxon>
        <taxon>Carnobacterium</taxon>
    </lineage>
</organism>
<evidence type="ECO:0000256" key="2">
    <source>
        <dbReference type="ARBA" id="ARBA00007171"/>
    </source>
</evidence>
<keyword evidence="7 10" id="KW-1133">Transmembrane helix</keyword>
<evidence type="ECO:0000256" key="4">
    <source>
        <dbReference type="ARBA" id="ARBA00022692"/>
    </source>
</evidence>
<gene>
    <name evidence="13" type="ORF">IV74_GL002248</name>
</gene>
<dbReference type="InterPro" id="IPR036138">
    <property type="entry name" value="PBP_dimer_sf"/>
</dbReference>
<keyword evidence="4 10" id="KW-0812">Transmembrane</keyword>
<comment type="similarity">
    <text evidence="2">Belongs to the transpeptidase family.</text>
</comment>
<sequence>MIINQKKKIDKKKKNKSHIPFRLNLLFFVVFLLFASLILRLGYLQIVRGEEFETQVKRTETTTATGTVPRGMIYDSQNRQLVGNKPLQAITYTRGAQVSGADMAKIAKNLAKYITMDTSDLKERDLKDYFAATNEKKLNDRLSKKETQLKGGELYDVQLSKITPEEIQFDEAERQVAAIFKKMNGAYALTTTYIKSKDVTDQEIAEISENLMSLPGVDTSTDWDRIYPQGDMLRSVLGSVTTEKTGLPSDQASAMLAKGYARNDRVGNSYLEKQYEEVLSGSKSKSETKTNNSGDIIDTASKYEGAKGDNLVLTIDIDFQKKLEDITKKQLASIRSGLVDRMYVVATNPKTGELLGMTGQKYNYETKEIEDDALGAMNTQYTMGSSVKGATVLAGYMDKVISLDNNVMVDRPLKFKNTPAKSSWFNRGGAISMNDETALEVSSNSYMMQLAMRMGGQNSYTPEGTLDIDKDKVFTKLRGYYAQFGLGVPTGIDLPGEALGYPGPTSNPGLALDFAFGQFDTYTPLQLNQYISTIANGGSRIAPHVVKEIRGTDENGNIGAIQTEIQPRVLNTVNVGTEEMKRVQTGMYNVVHGGNSNGTGKLLASAPYSISAKTGTAEAFYDGPLEASKGESVFNLTLVGYAPSNDPEIAIAVVVPYLPYNTTSKVNINTAREVFDAYFEGKDK</sequence>
<evidence type="ECO:0000259" key="12">
    <source>
        <dbReference type="Pfam" id="PF03717"/>
    </source>
</evidence>
<evidence type="ECO:0000256" key="5">
    <source>
        <dbReference type="ARBA" id="ARBA00022960"/>
    </source>
</evidence>
<evidence type="ECO:0000256" key="7">
    <source>
        <dbReference type="ARBA" id="ARBA00022989"/>
    </source>
</evidence>
<keyword evidence="9" id="KW-0961">Cell wall biogenesis/degradation</keyword>
<dbReference type="InterPro" id="IPR001460">
    <property type="entry name" value="PCN-bd_Tpept"/>
</dbReference>
<dbReference type="GO" id="GO:0071555">
    <property type="term" value="P:cell wall organization"/>
    <property type="evidence" value="ECO:0007669"/>
    <property type="project" value="UniProtKB-KW"/>
</dbReference>
<feature type="domain" description="Penicillin-binding protein dimerisation" evidence="12">
    <location>
        <begin position="68"/>
        <end position="299"/>
    </location>
</feature>
<feature type="domain" description="Penicillin-binding protein transpeptidase" evidence="11">
    <location>
        <begin position="342"/>
        <end position="674"/>
    </location>
</feature>
<dbReference type="SUPFAM" id="SSF56519">
    <property type="entry name" value="Penicillin binding protein dimerisation domain"/>
    <property type="match status" value="1"/>
</dbReference>
<evidence type="ECO:0000256" key="10">
    <source>
        <dbReference type="SAM" id="Phobius"/>
    </source>
</evidence>
<evidence type="ECO:0000256" key="1">
    <source>
        <dbReference type="ARBA" id="ARBA00004162"/>
    </source>
</evidence>
<evidence type="ECO:0000256" key="3">
    <source>
        <dbReference type="ARBA" id="ARBA00022475"/>
    </source>
</evidence>
<comment type="caution">
    <text evidence="13">The sequence shown here is derived from an EMBL/GenBank/DDBJ whole genome shotgun (WGS) entry which is preliminary data.</text>
</comment>
<dbReference type="Gene3D" id="3.40.710.10">
    <property type="entry name" value="DD-peptidase/beta-lactamase superfamily"/>
    <property type="match status" value="1"/>
</dbReference>
<name>A0A0R2HSW6_CARDV</name>
<dbReference type="PATRIC" id="fig|1449336.4.peg.2287"/>
<evidence type="ECO:0000313" key="14">
    <source>
        <dbReference type="Proteomes" id="UP000051658"/>
    </source>
</evidence>
<dbReference type="InterPro" id="IPR012338">
    <property type="entry name" value="Beta-lactam/transpept-like"/>
</dbReference>
<dbReference type="GeneID" id="89589239"/>
<dbReference type="Pfam" id="PF03717">
    <property type="entry name" value="PBP_dimer"/>
    <property type="match status" value="1"/>
</dbReference>
<dbReference type="GO" id="GO:0005886">
    <property type="term" value="C:plasma membrane"/>
    <property type="evidence" value="ECO:0007669"/>
    <property type="project" value="UniProtKB-SubCell"/>
</dbReference>
<keyword evidence="5" id="KW-0133">Cell shape</keyword>
<comment type="subcellular location">
    <subcellularLocation>
        <location evidence="1">Cell membrane</location>
        <topology evidence="1">Single-pass membrane protein</topology>
    </subcellularLocation>
</comment>